<accession>A0ABQ9HTQ3</accession>
<dbReference type="EMBL" id="JARBHB010000004">
    <property type="protein sequence ID" value="KAJ8887775.1"/>
    <property type="molecule type" value="Genomic_DNA"/>
</dbReference>
<proteinExistence type="predicted"/>
<gene>
    <name evidence="1" type="ORF">PR048_013993</name>
</gene>
<reference evidence="1 2" key="1">
    <citation type="submission" date="2023-02" db="EMBL/GenBank/DDBJ databases">
        <title>LHISI_Scaffold_Assembly.</title>
        <authorList>
            <person name="Stuart O.P."/>
            <person name="Cleave R."/>
            <person name="Magrath M.J.L."/>
            <person name="Mikheyev A.S."/>
        </authorList>
    </citation>
    <scope>NUCLEOTIDE SEQUENCE [LARGE SCALE GENOMIC DNA]</scope>
    <source>
        <strain evidence="1">Daus_M_001</strain>
        <tissue evidence="1">Leg muscle</tissue>
    </source>
</reference>
<keyword evidence="2" id="KW-1185">Reference proteome</keyword>
<protein>
    <submittedName>
        <fullName evidence="1">Uncharacterized protein</fullName>
    </submittedName>
</protein>
<name>A0ABQ9HTQ3_9NEOP</name>
<evidence type="ECO:0000313" key="1">
    <source>
        <dbReference type="EMBL" id="KAJ8887775.1"/>
    </source>
</evidence>
<dbReference type="Proteomes" id="UP001159363">
    <property type="component" value="Chromosome X"/>
</dbReference>
<evidence type="ECO:0000313" key="2">
    <source>
        <dbReference type="Proteomes" id="UP001159363"/>
    </source>
</evidence>
<sequence length="60" mass="6785">MMAIFIPHSNLPIEKIFSVIFLTRLLVHKMQLISNGKLCHKQLSESSNSNMQNEPLGCTT</sequence>
<organism evidence="1 2">
    <name type="scientific">Dryococelus australis</name>
    <dbReference type="NCBI Taxonomy" id="614101"/>
    <lineage>
        <taxon>Eukaryota</taxon>
        <taxon>Metazoa</taxon>
        <taxon>Ecdysozoa</taxon>
        <taxon>Arthropoda</taxon>
        <taxon>Hexapoda</taxon>
        <taxon>Insecta</taxon>
        <taxon>Pterygota</taxon>
        <taxon>Neoptera</taxon>
        <taxon>Polyneoptera</taxon>
        <taxon>Phasmatodea</taxon>
        <taxon>Verophasmatodea</taxon>
        <taxon>Anareolatae</taxon>
        <taxon>Phasmatidae</taxon>
        <taxon>Eurycanthinae</taxon>
        <taxon>Dryococelus</taxon>
    </lineage>
</organism>
<comment type="caution">
    <text evidence="1">The sequence shown here is derived from an EMBL/GenBank/DDBJ whole genome shotgun (WGS) entry which is preliminary data.</text>
</comment>